<feature type="domain" description="HTH lysR-type" evidence="5">
    <location>
        <begin position="1"/>
        <end position="58"/>
    </location>
</feature>
<comment type="caution">
    <text evidence="6">The sequence shown here is derived from an EMBL/GenBank/DDBJ whole genome shotgun (WGS) entry which is preliminary data.</text>
</comment>
<proteinExistence type="inferred from homology"/>
<dbReference type="Pfam" id="PF00126">
    <property type="entry name" value="HTH_1"/>
    <property type="match status" value="1"/>
</dbReference>
<dbReference type="SUPFAM" id="SSF46785">
    <property type="entry name" value="Winged helix' DNA-binding domain"/>
    <property type="match status" value="1"/>
</dbReference>
<dbReference type="RefSeq" id="WP_176255762.1">
    <property type="nucleotide sequence ID" value="NZ_BAABXL010000001.1"/>
</dbReference>
<keyword evidence="4" id="KW-0804">Transcription</keyword>
<gene>
    <name evidence="6" type="ORF">F130042H8_01200</name>
</gene>
<organism evidence="6 7">
    <name type="scientific">Enterocloster alcoholdehydrogenati</name>
    <dbReference type="NCBI Taxonomy" id="2547410"/>
    <lineage>
        <taxon>Bacteria</taxon>
        <taxon>Bacillati</taxon>
        <taxon>Bacillota</taxon>
        <taxon>Clostridia</taxon>
        <taxon>Lachnospirales</taxon>
        <taxon>Lachnospiraceae</taxon>
        <taxon>Enterocloster</taxon>
    </lineage>
</organism>
<dbReference type="PROSITE" id="PS50931">
    <property type="entry name" value="HTH_LYSR"/>
    <property type="match status" value="1"/>
</dbReference>
<evidence type="ECO:0000256" key="1">
    <source>
        <dbReference type="ARBA" id="ARBA00009437"/>
    </source>
</evidence>
<sequence length="300" mass="34570">MDIKQMEFFVVACERGSFSKAAECLYTSQPNISKNIRVLEHELGRPLLMRTGKGVQPTPYGKMVLEHAKQILKNTAAISSLAVPEEKNSLCLSAYPSNMIARLLVDFYEEWGREFRIEYHEGTVEEITDHVHQGISEIGIVYVAQKQVPVFQHILSHKKLEFVAQDVKKICVYVGEHNPLYEKDSIDFSDLPGLKFMRGVRDFFSMEHHLETVSMGVIDTRNLKHAVYTNSDHLNLDMLLHTDVCSLGIEFMYEPYAQYNIKPLAIHGCEPFLQVGYVRNPERPLSRQALWITERFKKMF</sequence>
<name>A0ABQ0ASQ3_9FIRM</name>
<evidence type="ECO:0000259" key="5">
    <source>
        <dbReference type="PROSITE" id="PS50931"/>
    </source>
</evidence>
<keyword evidence="7" id="KW-1185">Reference proteome</keyword>
<dbReference type="InterPro" id="IPR036390">
    <property type="entry name" value="WH_DNA-bd_sf"/>
</dbReference>
<reference evidence="6 7" key="1">
    <citation type="submission" date="2024-04" db="EMBL/GenBank/DDBJ databases">
        <title>Defined microbial consortia suppress multidrug-resistant proinflammatory Enterobacteriaceae via ecological control.</title>
        <authorList>
            <person name="Furuichi M."/>
            <person name="Kawaguchi T."/>
            <person name="Pust M."/>
            <person name="Yasuma K."/>
            <person name="Plichta D."/>
            <person name="Hasegawa N."/>
            <person name="Ohya T."/>
            <person name="Bhattarai S."/>
            <person name="Sasajima S."/>
            <person name="Aoto Y."/>
            <person name="Tuganbaev T."/>
            <person name="Yaginuma M."/>
            <person name="Ueda M."/>
            <person name="Okahashi N."/>
            <person name="Amafuji K."/>
            <person name="Kiridooshi Y."/>
            <person name="Sugita K."/>
            <person name="Strazar M."/>
            <person name="Skelly A."/>
            <person name="Suda W."/>
            <person name="Hattori M."/>
            <person name="Nakamoto N."/>
            <person name="Caballero S."/>
            <person name="Norman J."/>
            <person name="Olle B."/>
            <person name="Tanoue T."/>
            <person name="Arita M."/>
            <person name="Bucci V."/>
            <person name="Atarashi K."/>
            <person name="Xavier R."/>
            <person name="Honda K."/>
        </authorList>
    </citation>
    <scope>NUCLEOTIDE SEQUENCE [LARGE SCALE GENOMIC DNA]</scope>
    <source>
        <strain evidence="7">f13</strain>
    </source>
</reference>
<dbReference type="InterPro" id="IPR000847">
    <property type="entry name" value="LysR_HTH_N"/>
</dbReference>
<keyword evidence="3" id="KW-0238">DNA-binding</keyword>
<evidence type="ECO:0000313" key="7">
    <source>
        <dbReference type="Proteomes" id="UP001600894"/>
    </source>
</evidence>
<dbReference type="PRINTS" id="PR00039">
    <property type="entry name" value="HTHLYSR"/>
</dbReference>
<protein>
    <submittedName>
        <fullName evidence="6">LysR family transcriptional regulator</fullName>
    </submittedName>
</protein>
<accession>A0ABQ0ASQ3</accession>
<dbReference type="Gene3D" id="3.40.190.290">
    <property type="match status" value="1"/>
</dbReference>
<evidence type="ECO:0000256" key="3">
    <source>
        <dbReference type="ARBA" id="ARBA00023125"/>
    </source>
</evidence>
<evidence type="ECO:0000256" key="4">
    <source>
        <dbReference type="ARBA" id="ARBA00023163"/>
    </source>
</evidence>
<keyword evidence="2" id="KW-0805">Transcription regulation</keyword>
<dbReference type="InterPro" id="IPR036388">
    <property type="entry name" value="WH-like_DNA-bd_sf"/>
</dbReference>
<evidence type="ECO:0000256" key="2">
    <source>
        <dbReference type="ARBA" id="ARBA00023015"/>
    </source>
</evidence>
<dbReference type="PANTHER" id="PTHR30346:SF0">
    <property type="entry name" value="HCA OPERON TRANSCRIPTIONAL ACTIVATOR HCAR"/>
    <property type="match status" value="1"/>
</dbReference>
<dbReference type="Gene3D" id="1.10.10.10">
    <property type="entry name" value="Winged helix-like DNA-binding domain superfamily/Winged helix DNA-binding domain"/>
    <property type="match status" value="1"/>
</dbReference>
<dbReference type="SUPFAM" id="SSF53850">
    <property type="entry name" value="Periplasmic binding protein-like II"/>
    <property type="match status" value="1"/>
</dbReference>
<dbReference type="PANTHER" id="PTHR30346">
    <property type="entry name" value="TRANSCRIPTIONAL DUAL REGULATOR HCAR-RELATED"/>
    <property type="match status" value="1"/>
</dbReference>
<evidence type="ECO:0000313" key="6">
    <source>
        <dbReference type="EMBL" id="GAA6267060.1"/>
    </source>
</evidence>
<dbReference type="EMBL" id="BAABXL010000001">
    <property type="protein sequence ID" value="GAA6267060.1"/>
    <property type="molecule type" value="Genomic_DNA"/>
</dbReference>
<dbReference type="Proteomes" id="UP001600894">
    <property type="component" value="Unassembled WGS sequence"/>
</dbReference>
<comment type="similarity">
    <text evidence="1">Belongs to the LysR transcriptional regulatory family.</text>
</comment>